<organism evidence="2 3">
    <name type="scientific">Candidatus Nitrohelix vancouverensis</name>
    <dbReference type="NCBI Taxonomy" id="2705534"/>
    <lineage>
        <taxon>Bacteria</taxon>
        <taxon>Pseudomonadati</taxon>
        <taxon>Nitrospinota/Tectimicrobiota group</taxon>
        <taxon>Nitrospinota</taxon>
        <taxon>Nitrospinia</taxon>
        <taxon>Nitrospinales</taxon>
        <taxon>Nitrospinaceae</taxon>
        <taxon>Candidatus Nitrohelix</taxon>
    </lineage>
</organism>
<proteinExistence type="predicted"/>
<dbReference type="InterPro" id="IPR036390">
    <property type="entry name" value="WH_DNA-bd_sf"/>
</dbReference>
<dbReference type="PROSITE" id="PS50995">
    <property type="entry name" value="HTH_MARR_2"/>
    <property type="match status" value="1"/>
</dbReference>
<name>A0A7T0C0T1_9BACT</name>
<dbReference type="Gene3D" id="1.10.10.10">
    <property type="entry name" value="Winged helix-like DNA-binding domain superfamily/Winged helix DNA-binding domain"/>
    <property type="match status" value="1"/>
</dbReference>
<accession>A0A7T0C0T1</accession>
<feature type="domain" description="HTH marR-type" evidence="1">
    <location>
        <begin position="14"/>
        <end position="147"/>
    </location>
</feature>
<dbReference type="InterPro" id="IPR039422">
    <property type="entry name" value="MarR/SlyA-like"/>
</dbReference>
<dbReference type="InterPro" id="IPR000835">
    <property type="entry name" value="HTH_MarR-typ"/>
</dbReference>
<dbReference type="GO" id="GO:0006950">
    <property type="term" value="P:response to stress"/>
    <property type="evidence" value="ECO:0007669"/>
    <property type="project" value="TreeGrafter"/>
</dbReference>
<dbReference type="Pfam" id="PF12802">
    <property type="entry name" value="MarR_2"/>
    <property type="match status" value="1"/>
</dbReference>
<dbReference type="SUPFAM" id="SSF46785">
    <property type="entry name" value="Winged helix' DNA-binding domain"/>
    <property type="match status" value="1"/>
</dbReference>
<dbReference type="SMART" id="SM00347">
    <property type="entry name" value="HTH_MARR"/>
    <property type="match status" value="1"/>
</dbReference>
<protein>
    <submittedName>
        <fullName evidence="2">Winged helix-turn-helix transcriptional regulator</fullName>
    </submittedName>
</protein>
<dbReference type="InterPro" id="IPR036388">
    <property type="entry name" value="WH-like_DNA-bd_sf"/>
</dbReference>
<dbReference type="PANTHER" id="PTHR33164">
    <property type="entry name" value="TRANSCRIPTIONAL REGULATOR, MARR FAMILY"/>
    <property type="match status" value="1"/>
</dbReference>
<dbReference type="EMBL" id="CP048620">
    <property type="protein sequence ID" value="QPJ64422.1"/>
    <property type="molecule type" value="Genomic_DNA"/>
</dbReference>
<dbReference type="GO" id="GO:0003700">
    <property type="term" value="F:DNA-binding transcription factor activity"/>
    <property type="evidence" value="ECO:0007669"/>
    <property type="project" value="InterPro"/>
</dbReference>
<reference evidence="3" key="1">
    <citation type="submission" date="2020-02" db="EMBL/GenBank/DDBJ databases">
        <title>Genomic and physiological characterization of two novel Nitrospinaceae genera.</title>
        <authorList>
            <person name="Mueller A.J."/>
            <person name="Jung M.-Y."/>
            <person name="Strachan C.R."/>
            <person name="Herbold C.W."/>
            <person name="Kirkegaard R.H."/>
            <person name="Daims H."/>
        </authorList>
    </citation>
    <scope>NUCLEOTIDE SEQUENCE [LARGE SCALE GENOMIC DNA]</scope>
</reference>
<dbReference type="Proteomes" id="UP000594464">
    <property type="component" value="Chromosome"/>
</dbReference>
<evidence type="ECO:0000313" key="2">
    <source>
        <dbReference type="EMBL" id="QPJ64422.1"/>
    </source>
</evidence>
<evidence type="ECO:0000259" key="1">
    <source>
        <dbReference type="PROSITE" id="PS50995"/>
    </source>
</evidence>
<dbReference type="AlphaFoldDB" id="A0A7T0C0T1"/>
<evidence type="ECO:0000313" key="3">
    <source>
        <dbReference type="Proteomes" id="UP000594464"/>
    </source>
</evidence>
<gene>
    <name evidence="2" type="ORF">G3M78_03015</name>
</gene>
<dbReference type="PANTHER" id="PTHR33164:SF43">
    <property type="entry name" value="HTH-TYPE TRANSCRIPTIONAL REPRESSOR YETL"/>
    <property type="match status" value="1"/>
</dbReference>
<dbReference type="KEGG" id="nva:G3M78_03015"/>
<sequence>MKSIELSEEGRGLARKIITGLSKIGVALKSNAWKKASEEGLTPTQGQILVLLNSQAGKGMRLQEISKNLGVTSATTSDSVESLVEKKLVVKQRSAKDARSLEISLTAKGKKSAQKTADWPDLFIGAVGALDENEQSVFLRGLIKMIRNLQDTGQVSVARMCVTCEFFKPNVHGGEAKPHHCAFVDAPLAEMDLRLDCEDHKTASAEVNALVWEAFLTGSAVDDY</sequence>